<dbReference type="EMBL" id="CM042050">
    <property type="protein sequence ID" value="KAI3735119.1"/>
    <property type="molecule type" value="Genomic_DNA"/>
</dbReference>
<comment type="caution">
    <text evidence="1">The sequence shown here is derived from an EMBL/GenBank/DDBJ whole genome shotgun (WGS) entry which is preliminary data.</text>
</comment>
<dbReference type="Proteomes" id="UP001055879">
    <property type="component" value="Linkage Group LG04"/>
</dbReference>
<gene>
    <name evidence="1" type="ORF">L6452_14607</name>
</gene>
<keyword evidence="2" id="KW-1185">Reference proteome</keyword>
<protein>
    <submittedName>
        <fullName evidence="1">Uncharacterized protein</fullName>
    </submittedName>
</protein>
<reference evidence="1 2" key="2">
    <citation type="journal article" date="2022" name="Mol. Ecol. Resour.">
        <title>The genomes of chicory, endive, great burdock and yacon provide insights into Asteraceae paleo-polyploidization history and plant inulin production.</title>
        <authorList>
            <person name="Fan W."/>
            <person name="Wang S."/>
            <person name="Wang H."/>
            <person name="Wang A."/>
            <person name="Jiang F."/>
            <person name="Liu H."/>
            <person name="Zhao H."/>
            <person name="Xu D."/>
            <person name="Zhang Y."/>
        </authorList>
    </citation>
    <scope>NUCLEOTIDE SEQUENCE [LARGE SCALE GENOMIC DNA]</scope>
    <source>
        <strain evidence="2">cv. Niubang</strain>
    </source>
</reference>
<reference evidence="2" key="1">
    <citation type="journal article" date="2022" name="Mol. Ecol. Resour.">
        <title>The genomes of chicory, endive, great burdock and yacon provide insights into Asteraceae palaeo-polyploidization history and plant inulin production.</title>
        <authorList>
            <person name="Fan W."/>
            <person name="Wang S."/>
            <person name="Wang H."/>
            <person name="Wang A."/>
            <person name="Jiang F."/>
            <person name="Liu H."/>
            <person name="Zhao H."/>
            <person name="Xu D."/>
            <person name="Zhang Y."/>
        </authorList>
    </citation>
    <scope>NUCLEOTIDE SEQUENCE [LARGE SCALE GENOMIC DNA]</scope>
    <source>
        <strain evidence="2">cv. Niubang</strain>
    </source>
</reference>
<evidence type="ECO:0000313" key="2">
    <source>
        <dbReference type="Proteomes" id="UP001055879"/>
    </source>
</evidence>
<name>A0ACB9CLC6_ARCLA</name>
<evidence type="ECO:0000313" key="1">
    <source>
        <dbReference type="EMBL" id="KAI3735119.1"/>
    </source>
</evidence>
<accession>A0ACB9CLC6</accession>
<proteinExistence type="predicted"/>
<organism evidence="1 2">
    <name type="scientific">Arctium lappa</name>
    <name type="common">Greater burdock</name>
    <name type="synonym">Lappa major</name>
    <dbReference type="NCBI Taxonomy" id="4217"/>
    <lineage>
        <taxon>Eukaryota</taxon>
        <taxon>Viridiplantae</taxon>
        <taxon>Streptophyta</taxon>
        <taxon>Embryophyta</taxon>
        <taxon>Tracheophyta</taxon>
        <taxon>Spermatophyta</taxon>
        <taxon>Magnoliopsida</taxon>
        <taxon>eudicotyledons</taxon>
        <taxon>Gunneridae</taxon>
        <taxon>Pentapetalae</taxon>
        <taxon>asterids</taxon>
        <taxon>campanulids</taxon>
        <taxon>Asterales</taxon>
        <taxon>Asteraceae</taxon>
        <taxon>Carduoideae</taxon>
        <taxon>Cardueae</taxon>
        <taxon>Arctiinae</taxon>
        <taxon>Arctium</taxon>
    </lineage>
</organism>
<sequence length="107" mass="11559">MLVVEVPSDLIVSYASNVPLLRRPPLTSVDQEISASKKSADGGKDTDVQSIQININFKAPSIHQCIKAFADAYYTLEDQLASLPDNRDSSSVSSSLKLLLLIIQAAL</sequence>